<evidence type="ECO:0000313" key="3">
    <source>
        <dbReference type="EMBL" id="SEM97664.1"/>
    </source>
</evidence>
<evidence type="ECO:0000313" key="4">
    <source>
        <dbReference type="Proteomes" id="UP000199158"/>
    </source>
</evidence>
<accession>A0A1H8CT94</accession>
<keyword evidence="4" id="KW-1185">Reference proteome</keyword>
<gene>
    <name evidence="3" type="ORF">SAMN05216180_2298</name>
</gene>
<dbReference type="AlphaFoldDB" id="A0A1H8CT94"/>
<sequence>MITLDLTNCKHIMEFHQRIKKAFDFPDFYGENWDAFWDLLRSECDADKVVILGEHAMPKEFNVELEKMHEILQQTVEDRKKHGFHFEFEIIS</sequence>
<dbReference type="InterPro" id="IPR035905">
    <property type="entry name" value="Barstar-like_sf"/>
</dbReference>
<dbReference type="Pfam" id="PF01337">
    <property type="entry name" value="Barstar"/>
    <property type="match status" value="1"/>
</dbReference>
<dbReference type="InterPro" id="IPR000468">
    <property type="entry name" value="Barstar"/>
</dbReference>
<comment type="similarity">
    <text evidence="1">Belongs to the barstar family.</text>
</comment>
<dbReference type="Proteomes" id="UP000199158">
    <property type="component" value="Unassembled WGS sequence"/>
</dbReference>
<protein>
    <submittedName>
        <fullName evidence="3">Barstar (Barnase inhibitor)</fullName>
    </submittedName>
</protein>
<proteinExistence type="inferred from homology"/>
<dbReference type="SUPFAM" id="SSF52038">
    <property type="entry name" value="Barstar-related"/>
    <property type="match status" value="1"/>
</dbReference>
<dbReference type="STRING" id="474960.SAMN05216180_2298"/>
<dbReference type="Gene3D" id="3.30.370.10">
    <property type="entry name" value="Barstar-like"/>
    <property type="match status" value="1"/>
</dbReference>
<evidence type="ECO:0000259" key="2">
    <source>
        <dbReference type="Pfam" id="PF01337"/>
    </source>
</evidence>
<name>A0A1H8CT94_9FIRM</name>
<evidence type="ECO:0000256" key="1">
    <source>
        <dbReference type="ARBA" id="ARBA00006845"/>
    </source>
</evidence>
<dbReference type="EMBL" id="FOCG01000002">
    <property type="protein sequence ID" value="SEM97664.1"/>
    <property type="molecule type" value="Genomic_DNA"/>
</dbReference>
<organism evidence="3 4">
    <name type="scientific">Hydrogenoanaerobacterium saccharovorans</name>
    <dbReference type="NCBI Taxonomy" id="474960"/>
    <lineage>
        <taxon>Bacteria</taxon>
        <taxon>Bacillati</taxon>
        <taxon>Bacillota</taxon>
        <taxon>Clostridia</taxon>
        <taxon>Eubacteriales</taxon>
        <taxon>Oscillospiraceae</taxon>
        <taxon>Hydrogenoanaerobacterium</taxon>
    </lineage>
</organism>
<feature type="domain" description="Barstar (barnase inhibitor)" evidence="2">
    <location>
        <begin position="2"/>
        <end position="87"/>
    </location>
</feature>
<reference evidence="3 4" key="1">
    <citation type="submission" date="2016-10" db="EMBL/GenBank/DDBJ databases">
        <authorList>
            <person name="de Groot N.N."/>
        </authorList>
    </citation>
    <scope>NUCLEOTIDE SEQUENCE [LARGE SCALE GENOMIC DNA]</scope>
    <source>
        <strain evidence="3 4">CGMCC 1.5070</strain>
    </source>
</reference>